<dbReference type="EMBL" id="CP042806">
    <property type="protein sequence ID" value="QEE28365.1"/>
    <property type="molecule type" value="Genomic_DNA"/>
</dbReference>
<name>A0A5B9EB35_9BACT</name>
<dbReference type="GO" id="GO:0008641">
    <property type="term" value="F:ubiquitin-like modifier activating enzyme activity"/>
    <property type="evidence" value="ECO:0007669"/>
    <property type="project" value="InterPro"/>
</dbReference>
<dbReference type="InterPro" id="IPR000594">
    <property type="entry name" value="ThiF_NAD_FAD-bd"/>
</dbReference>
<protein>
    <recommendedName>
        <fullName evidence="1">THIF-type NAD/FAD binding fold domain-containing protein</fullName>
    </recommendedName>
</protein>
<dbReference type="InterPro" id="IPR035985">
    <property type="entry name" value="Ubiquitin-activating_enz"/>
</dbReference>
<dbReference type="Gene3D" id="3.40.50.720">
    <property type="entry name" value="NAD(P)-binding Rossmann-like Domain"/>
    <property type="match status" value="1"/>
</dbReference>
<reference evidence="2 3" key="1">
    <citation type="submission" date="2019-08" db="EMBL/GenBank/DDBJ databases">
        <title>Complete genome sequence of Terriglobus albidus strain ORNL.</title>
        <authorList>
            <person name="Podar M."/>
        </authorList>
    </citation>
    <scope>NUCLEOTIDE SEQUENCE [LARGE SCALE GENOMIC DNA]</scope>
    <source>
        <strain evidence="2 3">ORNL</strain>
    </source>
</reference>
<organism evidence="2 3">
    <name type="scientific">Terriglobus albidus</name>
    <dbReference type="NCBI Taxonomy" id="1592106"/>
    <lineage>
        <taxon>Bacteria</taxon>
        <taxon>Pseudomonadati</taxon>
        <taxon>Acidobacteriota</taxon>
        <taxon>Terriglobia</taxon>
        <taxon>Terriglobales</taxon>
        <taxon>Acidobacteriaceae</taxon>
        <taxon>Terriglobus</taxon>
    </lineage>
</organism>
<dbReference type="KEGG" id="talb:FTW19_10350"/>
<dbReference type="OrthoDB" id="891532at2"/>
<evidence type="ECO:0000313" key="2">
    <source>
        <dbReference type="EMBL" id="QEE28365.1"/>
    </source>
</evidence>
<evidence type="ECO:0000313" key="3">
    <source>
        <dbReference type="Proteomes" id="UP000321820"/>
    </source>
</evidence>
<dbReference type="AlphaFoldDB" id="A0A5B9EB35"/>
<proteinExistence type="predicted"/>
<sequence length="387" mass="42520">MIHHSETKASTRVRIALIGAGALGSECCRQIVQLPGVDALIESILLVDPDILTWQNIPLSRVYQELFHLDPEQCIGRPKVLILQSFVNRYAPLIEVEAMAAPVAEVGWQELRARHILITATDSALSRMETALAATTLRIPMLDGAVHANSAGEGRVSWFTGQNDHACYSCGMSDVSRARLLAQMASPSNGCERLTPALAMSSAPPDTPSLEITAHRMAQLLCEWTANRSGFLTGSFIVQSGELARIAAPRSVTCPWHDVSTAELIELFPDKPFRDQFPRQGAHQGEQCFELQWPISLVASCEHCGKESRRLLRLAQLRTASCPHCGGRALQSDQTVSVIRFRDPLAKLTPRQLGLPDLHLIRLRPTVQFSPITNGQNEKETKRATAS</sequence>
<gene>
    <name evidence="2" type="ORF">FTW19_10350</name>
</gene>
<dbReference type="RefSeq" id="WP_147647555.1">
    <property type="nucleotide sequence ID" value="NZ_CP042806.1"/>
</dbReference>
<feature type="domain" description="THIF-type NAD/FAD binding fold" evidence="1">
    <location>
        <begin position="6"/>
        <end position="176"/>
    </location>
</feature>
<keyword evidence="3" id="KW-1185">Reference proteome</keyword>
<dbReference type="Proteomes" id="UP000321820">
    <property type="component" value="Chromosome"/>
</dbReference>
<accession>A0A5B9EB35</accession>
<dbReference type="Pfam" id="PF00899">
    <property type="entry name" value="ThiF"/>
    <property type="match status" value="1"/>
</dbReference>
<dbReference type="SUPFAM" id="SSF69572">
    <property type="entry name" value="Activating enzymes of the ubiquitin-like proteins"/>
    <property type="match status" value="1"/>
</dbReference>
<evidence type="ECO:0000259" key="1">
    <source>
        <dbReference type="Pfam" id="PF00899"/>
    </source>
</evidence>